<name>A0A368SAV4_SETIT</name>
<evidence type="ECO:0000256" key="8">
    <source>
        <dbReference type="ARBA" id="ARBA00048679"/>
    </source>
</evidence>
<feature type="region of interest" description="Disordered" evidence="11">
    <location>
        <begin position="142"/>
        <end position="163"/>
    </location>
</feature>
<dbReference type="InterPro" id="IPR011009">
    <property type="entry name" value="Kinase-like_dom_sf"/>
</dbReference>
<feature type="coiled-coil region" evidence="10">
    <location>
        <begin position="86"/>
        <end position="141"/>
    </location>
</feature>
<accession>A0A368SAV4</accession>
<evidence type="ECO:0000256" key="1">
    <source>
        <dbReference type="ARBA" id="ARBA00012513"/>
    </source>
</evidence>
<feature type="binding site" evidence="9">
    <location>
        <position position="962"/>
    </location>
    <ligand>
        <name>ATP</name>
        <dbReference type="ChEBI" id="CHEBI:30616"/>
    </ligand>
</feature>
<dbReference type="Pfam" id="PF25055">
    <property type="entry name" value="DUF7792"/>
    <property type="match status" value="1"/>
</dbReference>
<evidence type="ECO:0000256" key="9">
    <source>
        <dbReference type="PROSITE-ProRule" id="PRU10141"/>
    </source>
</evidence>
<dbReference type="GO" id="GO:0005524">
    <property type="term" value="F:ATP binding"/>
    <property type="evidence" value="ECO:0007669"/>
    <property type="project" value="UniProtKB-UniRule"/>
</dbReference>
<evidence type="ECO:0000256" key="4">
    <source>
        <dbReference type="ARBA" id="ARBA00022741"/>
    </source>
</evidence>
<dbReference type="Pfam" id="PF00069">
    <property type="entry name" value="Pkinase"/>
    <property type="match status" value="1"/>
</dbReference>
<reference evidence="13" key="2">
    <citation type="submission" date="2015-07" db="EMBL/GenBank/DDBJ databases">
        <authorList>
            <person name="Noorani M."/>
        </authorList>
    </citation>
    <scope>NUCLEOTIDE SEQUENCE</scope>
    <source>
        <strain evidence="13">Yugu1</strain>
    </source>
</reference>
<comment type="catalytic activity">
    <reaction evidence="8">
        <text>L-seryl-[protein] + ATP = O-phospho-L-seryl-[protein] + ADP + H(+)</text>
        <dbReference type="Rhea" id="RHEA:17989"/>
        <dbReference type="Rhea" id="RHEA-COMP:9863"/>
        <dbReference type="Rhea" id="RHEA-COMP:11604"/>
        <dbReference type="ChEBI" id="CHEBI:15378"/>
        <dbReference type="ChEBI" id="CHEBI:29999"/>
        <dbReference type="ChEBI" id="CHEBI:30616"/>
        <dbReference type="ChEBI" id="CHEBI:83421"/>
        <dbReference type="ChEBI" id="CHEBI:456216"/>
        <dbReference type="EC" id="2.7.11.1"/>
    </reaction>
</comment>
<comment type="catalytic activity">
    <reaction evidence="7">
        <text>L-threonyl-[protein] + ATP = O-phospho-L-threonyl-[protein] + ADP + H(+)</text>
        <dbReference type="Rhea" id="RHEA:46608"/>
        <dbReference type="Rhea" id="RHEA-COMP:11060"/>
        <dbReference type="Rhea" id="RHEA-COMP:11605"/>
        <dbReference type="ChEBI" id="CHEBI:15378"/>
        <dbReference type="ChEBI" id="CHEBI:30013"/>
        <dbReference type="ChEBI" id="CHEBI:30616"/>
        <dbReference type="ChEBI" id="CHEBI:61977"/>
        <dbReference type="ChEBI" id="CHEBI:456216"/>
        <dbReference type="EC" id="2.7.11.1"/>
    </reaction>
</comment>
<feature type="compositionally biased region" description="Low complexity" evidence="11">
    <location>
        <begin position="23"/>
        <end position="37"/>
    </location>
</feature>
<keyword evidence="5" id="KW-0418">Kinase</keyword>
<keyword evidence="2" id="KW-0723">Serine/threonine-protein kinase</keyword>
<dbReference type="InterPro" id="IPR056694">
    <property type="entry name" value="DUF7792"/>
</dbReference>
<evidence type="ECO:0000256" key="3">
    <source>
        <dbReference type="ARBA" id="ARBA00022679"/>
    </source>
</evidence>
<dbReference type="GO" id="GO:0007166">
    <property type="term" value="P:cell surface receptor signaling pathway"/>
    <property type="evidence" value="ECO:0007669"/>
    <property type="project" value="InterPro"/>
</dbReference>
<dbReference type="PROSITE" id="PS00107">
    <property type="entry name" value="PROTEIN_KINASE_ATP"/>
    <property type="match status" value="1"/>
</dbReference>
<dbReference type="Pfam" id="PF07887">
    <property type="entry name" value="Calmodulin_bind"/>
    <property type="match status" value="2"/>
</dbReference>
<evidence type="ECO:0000259" key="12">
    <source>
        <dbReference type="PROSITE" id="PS50011"/>
    </source>
</evidence>
<dbReference type="EC" id="2.7.11.1" evidence="1"/>
<dbReference type="AlphaFoldDB" id="A0A368SAV4"/>
<dbReference type="InterPro" id="IPR008271">
    <property type="entry name" value="Ser/Thr_kinase_AS"/>
</dbReference>
<keyword evidence="6 9" id="KW-0067">ATP-binding</keyword>
<proteinExistence type="predicted"/>
<dbReference type="InterPro" id="IPR012416">
    <property type="entry name" value="CBP60"/>
</dbReference>
<evidence type="ECO:0000313" key="13">
    <source>
        <dbReference type="EMBL" id="RCV39501.1"/>
    </source>
</evidence>
<dbReference type="SMART" id="SM00220">
    <property type="entry name" value="S_TKc"/>
    <property type="match status" value="1"/>
</dbReference>
<keyword evidence="4 9" id="KW-0547">Nucleotide-binding</keyword>
<dbReference type="EMBL" id="CM003535">
    <property type="protein sequence ID" value="RCV39501.1"/>
    <property type="molecule type" value="Genomic_DNA"/>
</dbReference>
<keyword evidence="10" id="KW-0175">Coiled coil</keyword>
<feature type="domain" description="Protein kinase" evidence="12">
    <location>
        <begin position="933"/>
        <end position="1218"/>
    </location>
</feature>
<gene>
    <name evidence="13" type="ORF">SETIT_8G229200v2</name>
</gene>
<dbReference type="InterPro" id="IPR059179">
    <property type="entry name" value="MLKL-like_MCAfunc"/>
</dbReference>
<dbReference type="CDD" id="cd21037">
    <property type="entry name" value="MLKL_NTD"/>
    <property type="match status" value="1"/>
</dbReference>
<dbReference type="PANTHER" id="PTHR31713">
    <property type="entry name" value="OS02G0177800 PROTEIN"/>
    <property type="match status" value="1"/>
</dbReference>
<dbReference type="SUPFAM" id="SSF56112">
    <property type="entry name" value="Protein kinase-like (PK-like)"/>
    <property type="match status" value="1"/>
</dbReference>
<dbReference type="OrthoDB" id="4062651at2759"/>
<dbReference type="Gene3D" id="3.30.200.20">
    <property type="entry name" value="Phosphorylase Kinase, domain 1"/>
    <property type="match status" value="1"/>
</dbReference>
<protein>
    <recommendedName>
        <fullName evidence="1">non-specific serine/threonine protein kinase</fullName>
        <ecNumber evidence="1">2.7.11.1</ecNumber>
    </recommendedName>
</protein>
<feature type="region of interest" description="Disordered" evidence="11">
    <location>
        <begin position="1"/>
        <end position="61"/>
    </location>
</feature>
<dbReference type="PANTHER" id="PTHR31713:SF80">
    <property type="entry name" value="HMA DOMAIN-CONTAINING PROTEIN"/>
    <property type="match status" value="1"/>
</dbReference>
<dbReference type="GO" id="GO:0005516">
    <property type="term" value="F:calmodulin binding"/>
    <property type="evidence" value="ECO:0007669"/>
    <property type="project" value="InterPro"/>
</dbReference>
<feature type="region of interest" description="Disordered" evidence="11">
    <location>
        <begin position="329"/>
        <end position="350"/>
    </location>
</feature>
<dbReference type="InterPro" id="IPR017441">
    <property type="entry name" value="Protein_kinase_ATP_BS"/>
</dbReference>
<dbReference type="Gene3D" id="1.20.930.20">
    <property type="entry name" value="Adaptor protein Cbl, N-terminal domain"/>
    <property type="match status" value="1"/>
</dbReference>
<evidence type="ECO:0000256" key="7">
    <source>
        <dbReference type="ARBA" id="ARBA00047899"/>
    </source>
</evidence>
<evidence type="ECO:0000256" key="2">
    <source>
        <dbReference type="ARBA" id="ARBA00022527"/>
    </source>
</evidence>
<keyword evidence="3" id="KW-0808">Transferase</keyword>
<organism evidence="13">
    <name type="scientific">Setaria italica</name>
    <name type="common">Foxtail millet</name>
    <name type="synonym">Panicum italicum</name>
    <dbReference type="NCBI Taxonomy" id="4555"/>
    <lineage>
        <taxon>Eukaryota</taxon>
        <taxon>Viridiplantae</taxon>
        <taxon>Streptophyta</taxon>
        <taxon>Embryophyta</taxon>
        <taxon>Tracheophyta</taxon>
        <taxon>Spermatophyta</taxon>
        <taxon>Magnoliopsida</taxon>
        <taxon>Liliopsida</taxon>
        <taxon>Poales</taxon>
        <taxon>Poaceae</taxon>
        <taxon>PACMAD clade</taxon>
        <taxon>Panicoideae</taxon>
        <taxon>Panicodae</taxon>
        <taxon>Paniceae</taxon>
        <taxon>Cenchrinae</taxon>
        <taxon>Setaria</taxon>
    </lineage>
</organism>
<evidence type="ECO:0000256" key="11">
    <source>
        <dbReference type="SAM" id="MobiDB-lite"/>
    </source>
</evidence>
<dbReference type="PROSITE" id="PS00108">
    <property type="entry name" value="PROTEIN_KINASE_ST"/>
    <property type="match status" value="1"/>
</dbReference>
<evidence type="ECO:0000256" key="10">
    <source>
        <dbReference type="SAM" id="Coils"/>
    </source>
</evidence>
<dbReference type="PROSITE" id="PS50011">
    <property type="entry name" value="PROTEIN_KINASE_DOM"/>
    <property type="match status" value="1"/>
</dbReference>
<dbReference type="Gene3D" id="1.10.510.10">
    <property type="entry name" value="Transferase(Phosphotransferase) domain 1"/>
    <property type="match status" value="1"/>
</dbReference>
<dbReference type="InterPro" id="IPR036537">
    <property type="entry name" value="Adaptor_Cbl_N_dom_sf"/>
</dbReference>
<dbReference type="InterPro" id="IPR046831">
    <property type="entry name" value="Calmodulin_bind_N"/>
</dbReference>
<dbReference type="GO" id="GO:0004674">
    <property type="term" value="F:protein serine/threonine kinase activity"/>
    <property type="evidence" value="ECO:0007669"/>
    <property type="project" value="UniProtKB-KW"/>
</dbReference>
<dbReference type="FunFam" id="1.10.510.10:FF:001023">
    <property type="entry name" value="Os07g0541700 protein"/>
    <property type="match status" value="1"/>
</dbReference>
<reference evidence="13" key="1">
    <citation type="journal article" date="2012" name="Nat. Biotechnol.">
        <title>Reference genome sequence of the model plant Setaria.</title>
        <authorList>
            <person name="Bennetzen J.L."/>
            <person name="Schmutz J."/>
            <person name="Wang H."/>
            <person name="Percifield R."/>
            <person name="Hawkins J."/>
            <person name="Pontaroli A.C."/>
            <person name="Estep M."/>
            <person name="Feng L."/>
            <person name="Vaughn J.N."/>
            <person name="Grimwood J."/>
            <person name="Jenkins J."/>
            <person name="Barry K."/>
            <person name="Lindquist E."/>
            <person name="Hellsten U."/>
            <person name="Deshpande S."/>
            <person name="Wang X."/>
            <person name="Wu X."/>
            <person name="Mitros T."/>
            <person name="Triplett J."/>
            <person name="Yang X."/>
            <person name="Ye C.Y."/>
            <person name="Mauro-Herrera M."/>
            <person name="Wang L."/>
            <person name="Li P."/>
            <person name="Sharma M."/>
            <person name="Sharma R."/>
            <person name="Ronald P.C."/>
            <person name="Panaud O."/>
            <person name="Kellogg E.A."/>
            <person name="Brutnell T.P."/>
            <person name="Doust A.N."/>
            <person name="Tuskan G.A."/>
            <person name="Rokhsar D."/>
            <person name="Devos K.M."/>
        </authorList>
    </citation>
    <scope>NUCLEOTIDE SEQUENCE [LARGE SCALE GENOMIC DNA]</scope>
    <source>
        <strain evidence="13">Yugu1</strain>
    </source>
</reference>
<dbReference type="InterPro" id="IPR000719">
    <property type="entry name" value="Prot_kinase_dom"/>
</dbReference>
<feature type="compositionally biased region" description="Polar residues" evidence="11">
    <location>
        <begin position="142"/>
        <end position="160"/>
    </location>
</feature>
<sequence length="1225" mass="137985">MGKRVKSTHKEGGVRGNRGTSLTDLESYSTSASSTDDTSPERTKRRRRRTPSSRNARKNEELLTCSQDNEILLMLKLLNVKFDKQSKQNKDDISEIRKELQELIENKDDTVEMRKQLEKVLENQNVQSKELEKLRKQLELHTNGTSHASDAPRSQSNQLQPPRYRLVFTSGNIDTIEKGQTIDISVALVEGNNDQTVENGPLASATVELVVVNAEFNEHDNQHNWSREDFESYVKKPRRGNVDQSAKSIVSNGRFNLVDGAKCHRGSTIFENSSNKKVRLGVIVVSPTEERVLEGLSNSFFVRGHDRSGRQNNLCHNSSNRQRQPLVDNDHQEQNNPVPNLPHPSQIDSTQTAGNRLDIIGGQSQLPFLGTNMFSTEPCTGAMIPPYFNPDLLWVPQAICRQNGQALVDNDHQEQNSPVPNLPHPSRINSTQTAGNRLDIIGGQSQLPFLGTNMLSTEPCTGALIPPYLNPDLLSVAQDICRQNDTRFNTNPTTLAVQLAWDRPNVEPSKRHWNLLDQLMPLPKFNNCGLPTTRLMQKHLDPLTIKSKEVMQTRRNRGVIIEPLEPEERQLKRKMCSKYKLRFVNKVCEAYHTRDRIKADDGSLLKVALFDENNRKITYGPLSSASVQIVVLHGDFNDHGQDYWTSEEFSRYEVCPRPGEEASSVLGGNCILVLADGEACLGDAFFQMTSYCARTGKFKMGVRLASTQEERIQEGVSEPFSVKDCHFAGECGRVTGIWPEDDTARINHPLVVQAIKAAYDENMRIRECQPHKRKIVEIALKIKEAVETVKQNEKECRDIKRCAARVSALLRNLDETTETMKDEVMRDALEDLAKSLERALELVTECQRKHIFRRFLGAGDMAKELGRVQDDIERKLQLGNFATNVQTTIMVTNIQSAGDLPPRPPPPRSQGEVIIDGFTKFSLSELKAATENFSEGNMIGSGGTGDVYKGVLQDGQVVAIKKLHYIRDIDESGLYDGINAFVDLKHKNISRPLGYCHEVIMVLIRDNGKCVRAEHREFCFVEEYMENGSMEKIIDGSRFIGWSCRFKMIQGIAQGLHYLHEQRVVHRDLKPANILFDSDMNPRISDFGVAQKLDLGVEETSGDTNIAGTVDYMPPEYLFEGTVSTKCDVYAFGITLLGTIIGGMSMSRPQEPIRWAFEARDDVRTELFKPSLCCKSQLMQIKKCMEIGLLCVEEDREHRPTMADVLAMLNGVKELPALKQPWGIE</sequence>
<evidence type="ECO:0000256" key="6">
    <source>
        <dbReference type="ARBA" id="ARBA00022840"/>
    </source>
</evidence>
<evidence type="ECO:0000256" key="5">
    <source>
        <dbReference type="ARBA" id="ARBA00022777"/>
    </source>
</evidence>